<dbReference type="InterPro" id="IPR013538">
    <property type="entry name" value="ASHA1/2-like_C"/>
</dbReference>
<evidence type="ECO:0000313" key="3">
    <source>
        <dbReference type="EMBL" id="UOF91676.1"/>
    </source>
</evidence>
<name>A0ABY4CMF3_9BACL</name>
<reference evidence="3" key="1">
    <citation type="submission" date="2021-12" db="EMBL/GenBank/DDBJ databases">
        <title>Alicyclobacillaceae gen. nov., sp. nov., isolated from chalcocite enrichment system.</title>
        <authorList>
            <person name="Jiang Z."/>
        </authorList>
    </citation>
    <scope>NUCLEOTIDE SEQUENCE</scope>
    <source>
        <strain evidence="3">MYW30-H2</strain>
    </source>
</reference>
<protein>
    <submittedName>
        <fullName evidence="3">SRPBCC domain-containing protein</fullName>
    </submittedName>
</protein>
<keyword evidence="4" id="KW-1185">Reference proteome</keyword>
<proteinExistence type="inferred from homology"/>
<dbReference type="InterPro" id="IPR023393">
    <property type="entry name" value="START-like_dom_sf"/>
</dbReference>
<comment type="similarity">
    <text evidence="1">Belongs to the AHA1 family.</text>
</comment>
<feature type="domain" description="Activator of Hsp90 ATPase homologue 1/2-like C-terminal" evidence="2">
    <location>
        <begin position="29"/>
        <end position="150"/>
    </location>
</feature>
<dbReference type="Proteomes" id="UP000830167">
    <property type="component" value="Chromosome"/>
</dbReference>
<organism evidence="3 4">
    <name type="scientific">Fodinisporobacter ferrooxydans</name>
    <dbReference type="NCBI Taxonomy" id="2901836"/>
    <lineage>
        <taxon>Bacteria</taxon>
        <taxon>Bacillati</taxon>
        <taxon>Bacillota</taxon>
        <taxon>Bacilli</taxon>
        <taxon>Bacillales</taxon>
        <taxon>Alicyclobacillaceae</taxon>
        <taxon>Fodinisporobacter</taxon>
    </lineage>
</organism>
<dbReference type="CDD" id="cd07814">
    <property type="entry name" value="SRPBCC_CalC_Aha1-like"/>
    <property type="match status" value="1"/>
</dbReference>
<dbReference type="SUPFAM" id="SSF55961">
    <property type="entry name" value="Bet v1-like"/>
    <property type="match status" value="1"/>
</dbReference>
<dbReference type="Gene3D" id="3.30.530.20">
    <property type="match status" value="1"/>
</dbReference>
<evidence type="ECO:0000259" key="2">
    <source>
        <dbReference type="Pfam" id="PF08327"/>
    </source>
</evidence>
<dbReference type="EMBL" id="CP089291">
    <property type="protein sequence ID" value="UOF91676.1"/>
    <property type="molecule type" value="Genomic_DNA"/>
</dbReference>
<evidence type="ECO:0000313" key="4">
    <source>
        <dbReference type="Proteomes" id="UP000830167"/>
    </source>
</evidence>
<accession>A0ABY4CMF3</accession>
<evidence type="ECO:0000256" key="1">
    <source>
        <dbReference type="ARBA" id="ARBA00006817"/>
    </source>
</evidence>
<gene>
    <name evidence="3" type="ORF">LSG31_05350</name>
</gene>
<dbReference type="RefSeq" id="WP_347438371.1">
    <property type="nucleotide sequence ID" value="NZ_CP089291.1"/>
</dbReference>
<dbReference type="Pfam" id="PF08327">
    <property type="entry name" value="AHSA1"/>
    <property type="match status" value="1"/>
</dbReference>
<sequence>MTRYVLTGGIISKTTLHTCIFIQKAVVFNAPIEHVWKAVATSEGIASWWMPNTFEPILGRDFILHAGQFGDSPCKVTEIDPLNCVGFDWGKDWHLTFELKKLEDGKTELTLIHSGWDAEKVTEFGQPHSVVHGIMDSGWEKIIKENLPIYIEA</sequence>